<gene>
    <name evidence="1" type="ORF">CRD59_06965</name>
</gene>
<reference evidence="1 2" key="1">
    <citation type="submission" date="2017-10" db="EMBL/GenBank/DDBJ databases">
        <title>Bifidobacterium xylocopum sp. nov. and Bifidobacterium aemilianum sp. nov., from the carpenter bee (Xylocopa violacea) digestive tract.</title>
        <authorList>
            <person name="Alberoni D."/>
            <person name="Baffoni L."/>
            <person name="Di Gioia D."/>
            <person name="Gaggia F."/>
            <person name="Biavati B."/>
        </authorList>
    </citation>
    <scope>NUCLEOTIDE SEQUENCE [LARGE SCALE GENOMIC DNA]</scope>
    <source>
        <strain evidence="1 2">XV2</strain>
    </source>
</reference>
<dbReference type="EMBL" id="PDCH01000019">
    <property type="protein sequence ID" value="RBP98825.1"/>
    <property type="molecule type" value="Genomic_DNA"/>
</dbReference>
<comment type="caution">
    <text evidence="1">The sequence shown here is derived from an EMBL/GenBank/DDBJ whole genome shotgun (WGS) entry which is preliminary data.</text>
</comment>
<dbReference type="Proteomes" id="UP000252345">
    <property type="component" value="Unassembled WGS sequence"/>
</dbReference>
<sequence length="116" mass="13409">MYSITVQIEKPTDQLTEQDWQMVQTVRLRKRDLIDPNDTREVSKLRTLRSILDAHCDRDPISNRVSNKACVAYGFGLQDARQISAIMRRAGFDSWPDRMMPHLNAVSVTITLATRY</sequence>
<name>A0A366KAR3_9BIFI</name>
<dbReference type="AlphaFoldDB" id="A0A366KAR3"/>
<organism evidence="1 2">
    <name type="scientific">Bifidobacterium xylocopae</name>
    <dbReference type="NCBI Taxonomy" id="2493119"/>
    <lineage>
        <taxon>Bacteria</taxon>
        <taxon>Bacillati</taxon>
        <taxon>Actinomycetota</taxon>
        <taxon>Actinomycetes</taxon>
        <taxon>Bifidobacteriales</taxon>
        <taxon>Bifidobacteriaceae</taxon>
        <taxon>Bifidobacterium</taxon>
    </lineage>
</organism>
<evidence type="ECO:0000313" key="1">
    <source>
        <dbReference type="EMBL" id="RBP98825.1"/>
    </source>
</evidence>
<proteinExistence type="predicted"/>
<evidence type="ECO:0000313" key="2">
    <source>
        <dbReference type="Proteomes" id="UP000252345"/>
    </source>
</evidence>
<dbReference type="RefSeq" id="WP_113853967.1">
    <property type="nucleotide sequence ID" value="NZ_PDCH01000019.1"/>
</dbReference>
<keyword evidence="2" id="KW-1185">Reference proteome</keyword>
<protein>
    <submittedName>
        <fullName evidence="1">Uncharacterized protein</fullName>
    </submittedName>
</protein>
<accession>A0A366KAR3</accession>